<dbReference type="AlphaFoldDB" id="A0A6C0IM68"/>
<protein>
    <submittedName>
        <fullName evidence="1">Uncharacterized protein</fullName>
    </submittedName>
</protein>
<evidence type="ECO:0000313" key="1">
    <source>
        <dbReference type="EMBL" id="QHT92623.1"/>
    </source>
</evidence>
<accession>A0A6C0IM68</accession>
<dbReference type="Pfam" id="PF19075">
    <property type="entry name" value="DUF5771"/>
    <property type="match status" value="1"/>
</dbReference>
<proteinExistence type="predicted"/>
<reference evidence="1" key="1">
    <citation type="journal article" date="2020" name="Nature">
        <title>Giant virus diversity and host interactions through global metagenomics.</title>
        <authorList>
            <person name="Schulz F."/>
            <person name="Roux S."/>
            <person name="Paez-Espino D."/>
            <person name="Jungbluth S."/>
            <person name="Walsh D.A."/>
            <person name="Denef V.J."/>
            <person name="McMahon K.D."/>
            <person name="Konstantinidis K.T."/>
            <person name="Eloe-Fadrosh E.A."/>
            <person name="Kyrpides N.C."/>
            <person name="Woyke T."/>
        </authorList>
    </citation>
    <scope>NUCLEOTIDE SEQUENCE</scope>
    <source>
        <strain evidence="1">GVMAG-M-3300023184-89</strain>
    </source>
</reference>
<dbReference type="InterPro" id="IPR043905">
    <property type="entry name" value="DUF5771"/>
</dbReference>
<dbReference type="EMBL" id="MN740193">
    <property type="protein sequence ID" value="QHT92623.1"/>
    <property type="molecule type" value="Genomic_DNA"/>
</dbReference>
<organism evidence="1">
    <name type="scientific">viral metagenome</name>
    <dbReference type="NCBI Taxonomy" id="1070528"/>
    <lineage>
        <taxon>unclassified sequences</taxon>
        <taxon>metagenomes</taxon>
        <taxon>organismal metagenomes</taxon>
    </lineage>
</organism>
<sequence length="109" mass="12694">MPTCKKGYIMRKNYTRRLKNNTIRGTKGKQLFVLKKGELTKYGYHARLSDKTRHHALKKALADGVKPLSLYRKLIAVYVLNKNKHKSLAAIYKKDAIWSKTTPEYKLRS</sequence>
<name>A0A6C0IM68_9ZZZZ</name>